<evidence type="ECO:0000256" key="5">
    <source>
        <dbReference type="ARBA" id="ARBA00022840"/>
    </source>
</evidence>
<feature type="domain" description="Helicase C-terminal" evidence="10">
    <location>
        <begin position="620"/>
        <end position="760"/>
    </location>
</feature>
<dbReference type="InterPro" id="IPR001650">
    <property type="entry name" value="Helicase_C-like"/>
</dbReference>
<dbReference type="InterPro" id="IPR014001">
    <property type="entry name" value="Helicase_ATP-bd"/>
</dbReference>
<sequence>MLQSAPSTNIDASFAFSISTNESVEAASAPQQSFNSGWANNHDESETESVIAARKQSKKKRTKKVAAGMKETKAMKLAEREMIAERKAATKTLHGDDIMIEKPVRAVKRKATGEAAEAGTKRKKRDDESSDEENEDLAEKKPRKAPAAERPTRRAAISSRKVIEDTDTGEDSDDDKFVYDGDSDFDRRGGDDEEEDNDQVEDHSPDIEVPSSPSTKLSKPAVTKRSTSTKTKPRKSTETTEKGWGKAEDKSVRDRSGEIGSSNFRTLNLQKSKFGRSGRGGGGRFGGGRGGRGRSFGGSSGGGGGSRVSYKSGGGGYGGYSENPYTSKEAEEVMQDLYDETERKRLLDLPEIEFIFNAESEGLCRVSQSYFDGVQEEGDNFFVDLHAALKTLTGLETFRPGQENTIRRILQGESTILVLPTGGGKSLCYQLPAFILRRLHAKKSHQTCVTLVISPMVSLMQDQMRCLPPKLKGVSMSSGTQSITEYKKTMDLLTSDQADILYVTPEKLQTEGFQKLIQTRRISVVRLACIDEVHCLTEWSHNFRTSYLSLNSVFEEVIGVKCVLGLTATATVQARKSVVKMLGLDDTAIVAESRMRDNLKLSVSKVSGVDNRDMILENMLKTDLFSSMSSIIIYTMFQSQADNIAKYLRTRNFSAESYHAGKPPMERAILQEKFMQNRLQIMVATVAFGLGINKQDVRAVIHYNIPKSLENYSQEIGRAGRDGDKSYCHVFLCPEDYVRHRSFAYSEGVDEASVWRFILRVFRNAAVQGKGKGKVRKKQDGVSVGKVQDRLTMLIPVEATERELDMKESVLATLLTYMEGFEGRPIKVFPAIFCEYIVHFNKKSAFDMAETNPIVAAILKNTEKTKGKMTVDALKICEDADVSFSVLAQTLAELKRKKEIHYEGTTRAFHIELTNLEASEGDATYLERMRTLLTTKMRDLETSRVAKLDMLYETLLNASVDSVEDVLWTANDGDEMVDCDLEVKEEAIERMETLKKAVENYFETENGTLASASNMQEEEGVEAKCLLGVKSGFRDPTLATRSDKCKKILRIDLNDFIVQNAAVITSGRAIARIFHGISSPKFPAYEWFKNKSWNSYSHFNFGELVKIASKTLMEYRMRTGNAAGEELGNEDMDW</sequence>
<dbReference type="Pfam" id="PF00271">
    <property type="entry name" value="Helicase_C"/>
    <property type="match status" value="1"/>
</dbReference>
<feature type="compositionally biased region" description="Basic and acidic residues" evidence="8">
    <location>
        <begin position="235"/>
        <end position="257"/>
    </location>
</feature>
<dbReference type="GO" id="GO:0005634">
    <property type="term" value="C:nucleus"/>
    <property type="evidence" value="ECO:0007669"/>
    <property type="project" value="TreeGrafter"/>
</dbReference>
<comment type="similarity">
    <text evidence="1">Belongs to the helicase family. RecQ subfamily.</text>
</comment>
<accession>A0A1Y2CDV1</accession>
<feature type="compositionally biased region" description="Polar residues" evidence="8">
    <location>
        <begin position="259"/>
        <end position="270"/>
    </location>
</feature>
<evidence type="ECO:0000256" key="8">
    <source>
        <dbReference type="SAM" id="MobiDB-lite"/>
    </source>
</evidence>
<feature type="compositionally biased region" description="Gly residues" evidence="8">
    <location>
        <begin position="277"/>
        <end position="307"/>
    </location>
</feature>
<feature type="region of interest" description="Disordered" evidence="8">
    <location>
        <begin position="24"/>
        <end position="73"/>
    </location>
</feature>
<dbReference type="EC" id="5.6.2.4" evidence="7"/>
<reference evidence="11 12" key="1">
    <citation type="submission" date="2016-07" db="EMBL/GenBank/DDBJ databases">
        <title>Pervasive Adenine N6-methylation of Active Genes in Fungi.</title>
        <authorList>
            <consortium name="DOE Joint Genome Institute"/>
            <person name="Mondo S.J."/>
            <person name="Dannebaum R.O."/>
            <person name="Kuo R.C."/>
            <person name="Labutti K."/>
            <person name="Haridas S."/>
            <person name="Kuo A."/>
            <person name="Salamov A."/>
            <person name="Ahrendt S.R."/>
            <person name="Lipzen A."/>
            <person name="Sullivan W."/>
            <person name="Andreopoulos W.B."/>
            <person name="Clum A."/>
            <person name="Lindquist E."/>
            <person name="Daum C."/>
            <person name="Ramamoorthy G.K."/>
            <person name="Gryganskyi A."/>
            <person name="Culley D."/>
            <person name="Magnuson J.K."/>
            <person name="James T.Y."/>
            <person name="O'Malley M.A."/>
            <person name="Stajich J.E."/>
            <person name="Spatafora J.W."/>
            <person name="Visel A."/>
            <person name="Grigoriev I.V."/>
        </authorList>
    </citation>
    <scope>NUCLEOTIDE SEQUENCE [LARGE SCALE GENOMIC DNA]</scope>
    <source>
        <strain evidence="11 12">JEL800</strain>
    </source>
</reference>
<dbReference type="PROSITE" id="PS51192">
    <property type="entry name" value="HELICASE_ATP_BIND_1"/>
    <property type="match status" value="1"/>
</dbReference>
<evidence type="ECO:0000256" key="6">
    <source>
        <dbReference type="ARBA" id="ARBA00034617"/>
    </source>
</evidence>
<evidence type="ECO:0000259" key="9">
    <source>
        <dbReference type="PROSITE" id="PS51192"/>
    </source>
</evidence>
<feature type="compositionally biased region" description="Basic and acidic residues" evidence="8">
    <location>
        <begin position="88"/>
        <end position="104"/>
    </location>
</feature>
<dbReference type="SMART" id="SM00487">
    <property type="entry name" value="DEXDc"/>
    <property type="match status" value="1"/>
</dbReference>
<evidence type="ECO:0000256" key="7">
    <source>
        <dbReference type="ARBA" id="ARBA00034808"/>
    </source>
</evidence>
<feature type="compositionally biased region" description="Polar residues" evidence="8">
    <location>
        <begin position="24"/>
        <end position="39"/>
    </location>
</feature>
<comment type="catalytic activity">
    <reaction evidence="6">
        <text>Couples ATP hydrolysis with the unwinding of duplex DNA by translocating in the 3'-5' direction.</text>
        <dbReference type="EC" id="5.6.2.4"/>
    </reaction>
</comment>
<keyword evidence="3" id="KW-0378">Hydrolase</keyword>
<organism evidence="11 12">
    <name type="scientific">Rhizoclosmatium globosum</name>
    <dbReference type="NCBI Taxonomy" id="329046"/>
    <lineage>
        <taxon>Eukaryota</taxon>
        <taxon>Fungi</taxon>
        <taxon>Fungi incertae sedis</taxon>
        <taxon>Chytridiomycota</taxon>
        <taxon>Chytridiomycota incertae sedis</taxon>
        <taxon>Chytridiomycetes</taxon>
        <taxon>Chytridiales</taxon>
        <taxon>Chytriomycetaceae</taxon>
        <taxon>Rhizoclosmatium</taxon>
    </lineage>
</organism>
<evidence type="ECO:0000256" key="3">
    <source>
        <dbReference type="ARBA" id="ARBA00022801"/>
    </source>
</evidence>
<feature type="compositionally biased region" description="Basic and acidic residues" evidence="8">
    <location>
        <begin position="175"/>
        <end position="190"/>
    </location>
</feature>
<dbReference type="Proteomes" id="UP000193642">
    <property type="component" value="Unassembled WGS sequence"/>
</dbReference>
<evidence type="ECO:0000313" key="11">
    <source>
        <dbReference type="EMBL" id="ORY45202.1"/>
    </source>
</evidence>
<keyword evidence="4 11" id="KW-0347">Helicase</keyword>
<dbReference type="GO" id="GO:0016787">
    <property type="term" value="F:hydrolase activity"/>
    <property type="evidence" value="ECO:0007669"/>
    <property type="project" value="UniProtKB-KW"/>
</dbReference>
<evidence type="ECO:0000256" key="1">
    <source>
        <dbReference type="ARBA" id="ARBA00005446"/>
    </source>
</evidence>
<dbReference type="GO" id="GO:0003676">
    <property type="term" value="F:nucleic acid binding"/>
    <property type="evidence" value="ECO:0007669"/>
    <property type="project" value="InterPro"/>
</dbReference>
<proteinExistence type="inferred from homology"/>
<dbReference type="GO" id="GO:0005694">
    <property type="term" value="C:chromosome"/>
    <property type="evidence" value="ECO:0007669"/>
    <property type="project" value="TreeGrafter"/>
</dbReference>
<dbReference type="PROSITE" id="PS51194">
    <property type="entry name" value="HELICASE_CTER"/>
    <property type="match status" value="1"/>
</dbReference>
<dbReference type="PANTHER" id="PTHR13710:SF108">
    <property type="entry name" value="ATP-DEPENDENT DNA HELICASE Q4"/>
    <property type="match status" value="1"/>
</dbReference>
<protein>
    <recommendedName>
        <fullName evidence="7">DNA 3'-5' helicase</fullName>
        <ecNumber evidence="7">5.6.2.4</ecNumber>
    </recommendedName>
</protein>
<dbReference type="EMBL" id="MCGO01000020">
    <property type="protein sequence ID" value="ORY45202.1"/>
    <property type="molecule type" value="Genomic_DNA"/>
</dbReference>
<feature type="compositionally biased region" description="Basic residues" evidence="8">
    <location>
        <begin position="55"/>
        <end position="64"/>
    </location>
</feature>
<dbReference type="NCBIfam" id="TIGR00614">
    <property type="entry name" value="recQ_fam"/>
    <property type="match status" value="1"/>
</dbReference>
<dbReference type="SMART" id="SM00490">
    <property type="entry name" value="HELICc"/>
    <property type="match status" value="1"/>
</dbReference>
<dbReference type="CDD" id="cd18794">
    <property type="entry name" value="SF2_C_RecQ"/>
    <property type="match status" value="1"/>
</dbReference>
<feature type="region of interest" description="Disordered" evidence="8">
    <location>
        <begin position="88"/>
        <end position="307"/>
    </location>
</feature>
<dbReference type="SUPFAM" id="SSF52540">
    <property type="entry name" value="P-loop containing nucleoside triphosphate hydrolases"/>
    <property type="match status" value="1"/>
</dbReference>
<feature type="domain" description="Helicase ATP-binding" evidence="9">
    <location>
        <begin position="406"/>
        <end position="588"/>
    </location>
</feature>
<dbReference type="InterPro" id="IPR027417">
    <property type="entry name" value="P-loop_NTPase"/>
</dbReference>
<name>A0A1Y2CDV1_9FUNG</name>
<evidence type="ECO:0000256" key="2">
    <source>
        <dbReference type="ARBA" id="ARBA00022741"/>
    </source>
</evidence>
<dbReference type="InterPro" id="IPR011545">
    <property type="entry name" value="DEAD/DEAH_box_helicase_dom"/>
</dbReference>
<dbReference type="InterPro" id="IPR004589">
    <property type="entry name" value="DNA_helicase_ATP-dep_RecQ"/>
</dbReference>
<evidence type="ECO:0000259" key="10">
    <source>
        <dbReference type="PROSITE" id="PS51194"/>
    </source>
</evidence>
<evidence type="ECO:0000313" key="12">
    <source>
        <dbReference type="Proteomes" id="UP000193642"/>
    </source>
</evidence>
<dbReference type="GO" id="GO:0009378">
    <property type="term" value="F:four-way junction helicase activity"/>
    <property type="evidence" value="ECO:0007669"/>
    <property type="project" value="TreeGrafter"/>
</dbReference>
<dbReference type="Pfam" id="PF00270">
    <property type="entry name" value="DEAD"/>
    <property type="match status" value="1"/>
</dbReference>
<keyword evidence="12" id="KW-1185">Reference proteome</keyword>
<dbReference type="GO" id="GO:0005524">
    <property type="term" value="F:ATP binding"/>
    <property type="evidence" value="ECO:0007669"/>
    <property type="project" value="UniProtKB-KW"/>
</dbReference>
<gene>
    <name evidence="11" type="ORF">BCR33DRAFT_195268</name>
</gene>
<dbReference type="AlphaFoldDB" id="A0A1Y2CDV1"/>
<comment type="caution">
    <text evidence="11">The sequence shown here is derived from an EMBL/GenBank/DDBJ whole genome shotgun (WGS) entry which is preliminary data.</text>
</comment>
<evidence type="ECO:0000256" key="4">
    <source>
        <dbReference type="ARBA" id="ARBA00022806"/>
    </source>
</evidence>
<dbReference type="Gene3D" id="3.40.50.300">
    <property type="entry name" value="P-loop containing nucleotide triphosphate hydrolases"/>
    <property type="match status" value="2"/>
</dbReference>
<feature type="compositionally biased region" description="Acidic residues" evidence="8">
    <location>
        <begin position="165"/>
        <end position="174"/>
    </location>
</feature>
<keyword evidence="2" id="KW-0547">Nucleotide-binding</keyword>
<dbReference type="GO" id="GO:0005737">
    <property type="term" value="C:cytoplasm"/>
    <property type="evidence" value="ECO:0007669"/>
    <property type="project" value="TreeGrafter"/>
</dbReference>
<dbReference type="OrthoDB" id="10261556at2759"/>
<keyword evidence="5" id="KW-0067">ATP-binding</keyword>
<dbReference type="GO" id="GO:0000724">
    <property type="term" value="P:double-strand break repair via homologous recombination"/>
    <property type="evidence" value="ECO:0007669"/>
    <property type="project" value="TreeGrafter"/>
</dbReference>
<dbReference type="PANTHER" id="PTHR13710">
    <property type="entry name" value="DNA HELICASE RECQ FAMILY MEMBER"/>
    <property type="match status" value="1"/>
</dbReference>
<dbReference type="STRING" id="329046.A0A1Y2CDV1"/>
<dbReference type="GO" id="GO:0043138">
    <property type="term" value="F:3'-5' DNA helicase activity"/>
    <property type="evidence" value="ECO:0007669"/>
    <property type="project" value="UniProtKB-EC"/>
</dbReference>